<feature type="transmembrane region" description="Helical" evidence="1">
    <location>
        <begin position="179"/>
        <end position="199"/>
    </location>
</feature>
<dbReference type="EMBL" id="JXJN01001649">
    <property type="status" value="NOT_ANNOTATED_CDS"/>
    <property type="molecule type" value="Genomic_DNA"/>
</dbReference>
<evidence type="ECO:0000313" key="2">
    <source>
        <dbReference type="EnsemblMetazoa" id="GPPI004480-PA"/>
    </source>
</evidence>
<organism evidence="2 3">
    <name type="scientific">Glossina palpalis gambiensis</name>
    <dbReference type="NCBI Taxonomy" id="67801"/>
    <lineage>
        <taxon>Eukaryota</taxon>
        <taxon>Metazoa</taxon>
        <taxon>Ecdysozoa</taxon>
        <taxon>Arthropoda</taxon>
        <taxon>Hexapoda</taxon>
        <taxon>Insecta</taxon>
        <taxon>Pterygota</taxon>
        <taxon>Neoptera</taxon>
        <taxon>Endopterygota</taxon>
        <taxon>Diptera</taxon>
        <taxon>Brachycera</taxon>
        <taxon>Muscomorpha</taxon>
        <taxon>Hippoboscoidea</taxon>
        <taxon>Glossinidae</taxon>
        <taxon>Glossina</taxon>
    </lineage>
</organism>
<feature type="transmembrane region" description="Helical" evidence="1">
    <location>
        <begin position="211"/>
        <end position="236"/>
    </location>
</feature>
<dbReference type="AlphaFoldDB" id="A0A1B0AQ25"/>
<protein>
    <submittedName>
        <fullName evidence="2">Uncharacterized protein</fullName>
    </submittedName>
</protein>
<evidence type="ECO:0000313" key="3">
    <source>
        <dbReference type="Proteomes" id="UP000092460"/>
    </source>
</evidence>
<keyword evidence="1" id="KW-1133">Transmembrane helix</keyword>
<evidence type="ECO:0000256" key="1">
    <source>
        <dbReference type="SAM" id="Phobius"/>
    </source>
</evidence>
<keyword evidence="1" id="KW-0812">Transmembrane</keyword>
<dbReference type="VEuPathDB" id="VectorBase:GPPI004480"/>
<dbReference type="Proteomes" id="UP000092460">
    <property type="component" value="Unassembled WGS sequence"/>
</dbReference>
<reference evidence="2" key="2">
    <citation type="submission" date="2020-05" db="UniProtKB">
        <authorList>
            <consortium name="EnsemblMetazoa"/>
        </authorList>
    </citation>
    <scope>IDENTIFICATION</scope>
    <source>
        <strain evidence="2">IAEA</strain>
    </source>
</reference>
<accession>A0A1B0AQ25</accession>
<keyword evidence="1" id="KW-0472">Membrane</keyword>
<keyword evidence="3" id="KW-1185">Reference proteome</keyword>
<dbReference type="EMBL" id="JXJN01001650">
    <property type="status" value="NOT_ANNOTATED_CDS"/>
    <property type="molecule type" value="Genomic_DNA"/>
</dbReference>
<sequence length="265" mass="30716">MATNIPCIDRANKSSSDFFVLQDAVDRPGSGLASKLFSDNFVFISAARSLSNAKCRRLYRLSRWNRNNGFFMYSSFSYLSKLDAGRYLLLILLLILSCNRLQKSEGKHDLKTTYYLNNFKYVYNNQKENTSQTPFPKEFVYLHQQCEQMIKTKNLVLRLKCFCTFIETRRLRCYNETQYICAVLCSGNIIIGVQFRLAWCYEANFQVSSAMMLPLLLGNDAVAASAVVEVYIALVYTRMCKCSHDMCKYVRISLEWNALKNFKQQ</sequence>
<name>A0A1B0AQ25_9MUSC</name>
<proteinExistence type="predicted"/>
<dbReference type="EnsemblMetazoa" id="GPPI004480-RA">
    <property type="protein sequence ID" value="GPPI004480-PA"/>
    <property type="gene ID" value="GPPI004480"/>
</dbReference>
<reference evidence="3" key="1">
    <citation type="submission" date="2015-01" db="EMBL/GenBank/DDBJ databases">
        <authorList>
            <person name="Aksoy S."/>
            <person name="Warren W."/>
            <person name="Wilson R.K."/>
        </authorList>
    </citation>
    <scope>NUCLEOTIDE SEQUENCE [LARGE SCALE GENOMIC DNA]</scope>
    <source>
        <strain evidence="3">IAEA</strain>
    </source>
</reference>